<dbReference type="AlphaFoldDB" id="A0A418V0Z9"/>
<keyword evidence="8 13" id="KW-0460">Magnesium</keyword>
<dbReference type="GO" id="GO:1902000">
    <property type="term" value="P:homogentisate catabolic process"/>
    <property type="evidence" value="ECO:0007669"/>
    <property type="project" value="TreeGrafter"/>
</dbReference>
<evidence type="ECO:0000256" key="11">
    <source>
        <dbReference type="PIRSR" id="PIRSR605959-1"/>
    </source>
</evidence>
<evidence type="ECO:0000256" key="9">
    <source>
        <dbReference type="ARBA" id="ARBA00022878"/>
    </source>
</evidence>
<dbReference type="RefSeq" id="WP_119858400.1">
    <property type="nucleotide sequence ID" value="NZ_QYYD01000023.1"/>
</dbReference>
<evidence type="ECO:0000313" key="17">
    <source>
        <dbReference type="Proteomes" id="UP000285523"/>
    </source>
</evidence>
<dbReference type="EMBL" id="QYYD01000023">
    <property type="protein sequence ID" value="RJF69514.1"/>
    <property type="molecule type" value="Genomic_DNA"/>
</dbReference>
<comment type="cofactor">
    <cofactor evidence="1 13">
        <name>Ca(2+)</name>
        <dbReference type="ChEBI" id="CHEBI:29108"/>
    </cofactor>
</comment>
<name>A0A418V0Z9_RHOPL</name>
<evidence type="ECO:0000256" key="2">
    <source>
        <dbReference type="ARBA" id="ARBA00001946"/>
    </source>
</evidence>
<sequence>MINELDFTHDPARKSWVVSANEATTDFPIQNLPFCMFSRAGDAPRPGVAIGAEILDLGAAARLGLFDAEAAAAIDCCNEGLNPILALAGPSATSLRHRLSELLGADRAPGGTERLLIAQHDVRFHLPAQIGGFTDFFTSLYHTERGGRVTRPDNPVPANFRSMPIAYNSRASSVRISGEDIRRPLGQRRRPDGEVHFGPCESLDFELELGALIGKGNDLGEPVRIAEAGERLFGYCLVNDWSARDIQRWESFPLGPFLAKTLSTSVSPFVVTADALKPFRVAAAERPPGDPKLLPYLHDEADQQSGGISLMMEAYLLTDSMRADGAAPYRITRANFRDMYWTFAQMVAHHTSNGCNLRVGDLIGSGTVSGPTDDSRACLAEIVGSGDSISLPNGERRTWLQDGDTVVFRARAERYGYVPIGFGECSGRIIPAISY</sequence>
<proteinExistence type="predicted"/>
<comment type="caution">
    <text evidence="16">The sequence shown here is derived from an EMBL/GenBank/DDBJ whole genome shotgun (WGS) entry which is preliminary data.</text>
</comment>
<comment type="pathway">
    <text evidence="3">Amino-acid degradation; L-phenylalanine degradation; acetoacetate and fumarate from L-phenylalanine: step 6/6.</text>
</comment>
<feature type="binding site" evidence="12">
    <location>
        <position position="247"/>
    </location>
    <ligand>
        <name>substrate</name>
    </ligand>
</feature>
<feature type="domain" description="Fumarylacetoacetase-like C-terminal" evidence="14">
    <location>
        <begin position="153"/>
        <end position="428"/>
    </location>
</feature>
<evidence type="ECO:0000256" key="10">
    <source>
        <dbReference type="ARBA" id="ARBA00023232"/>
    </source>
</evidence>
<evidence type="ECO:0000256" key="3">
    <source>
        <dbReference type="ARBA" id="ARBA00004782"/>
    </source>
</evidence>
<dbReference type="PANTHER" id="PTHR43069:SF2">
    <property type="entry name" value="FUMARYLACETOACETASE"/>
    <property type="match status" value="1"/>
</dbReference>
<dbReference type="InterPro" id="IPR036462">
    <property type="entry name" value="Fumarylacetoacetase_N_sf"/>
</dbReference>
<dbReference type="GO" id="GO:0006572">
    <property type="term" value="P:L-tyrosine catabolic process"/>
    <property type="evidence" value="ECO:0007669"/>
    <property type="project" value="UniProtKB-KW"/>
</dbReference>
<feature type="binding site" evidence="12">
    <location>
        <position position="151"/>
    </location>
    <ligand>
        <name>substrate</name>
    </ligand>
</feature>
<dbReference type="OrthoDB" id="3766879at2"/>
<protein>
    <recommendedName>
        <fullName evidence="4">fumarylacetoacetase</fullName>
        <ecNumber evidence="4">3.7.1.2</ecNumber>
    </recommendedName>
</protein>
<evidence type="ECO:0000256" key="4">
    <source>
        <dbReference type="ARBA" id="ARBA00012094"/>
    </source>
</evidence>
<comment type="cofactor">
    <cofactor evidence="2 13">
        <name>Mg(2+)</name>
        <dbReference type="ChEBI" id="CHEBI:18420"/>
    </cofactor>
</comment>
<dbReference type="NCBIfam" id="TIGR01266">
    <property type="entry name" value="fum_ac_acetase"/>
    <property type="match status" value="1"/>
</dbReference>
<keyword evidence="10" id="KW-0585">Phenylalanine catabolism</keyword>
<evidence type="ECO:0000256" key="1">
    <source>
        <dbReference type="ARBA" id="ARBA00001913"/>
    </source>
</evidence>
<dbReference type="Pfam" id="PF09298">
    <property type="entry name" value="FAA_hydrolase_N"/>
    <property type="match status" value="1"/>
</dbReference>
<evidence type="ECO:0000259" key="15">
    <source>
        <dbReference type="Pfam" id="PF09298"/>
    </source>
</evidence>
<dbReference type="GO" id="GO:0006559">
    <property type="term" value="P:L-phenylalanine catabolic process"/>
    <property type="evidence" value="ECO:0007669"/>
    <property type="project" value="UniProtKB-UniPathway"/>
</dbReference>
<keyword evidence="9" id="KW-0828">Tyrosine catabolism</keyword>
<gene>
    <name evidence="16" type="primary">fahA</name>
    <name evidence="16" type="ORF">D4Q52_20365</name>
</gene>
<feature type="binding site" evidence="12">
    <location>
        <position position="137"/>
    </location>
    <ligand>
        <name>substrate</name>
    </ligand>
</feature>
<dbReference type="UniPathway" id="UPA00139">
    <property type="reaction ID" value="UER00341"/>
</dbReference>
<dbReference type="PANTHER" id="PTHR43069">
    <property type="entry name" value="FUMARYLACETOACETASE"/>
    <property type="match status" value="1"/>
</dbReference>
<evidence type="ECO:0000256" key="7">
    <source>
        <dbReference type="ARBA" id="ARBA00022837"/>
    </source>
</evidence>
<feature type="binding site" evidence="13">
    <location>
        <position position="240"/>
    </location>
    <ligand>
        <name>Mg(2+)</name>
        <dbReference type="ChEBI" id="CHEBI:18420"/>
    </ligand>
</feature>
<dbReference type="Pfam" id="PF01557">
    <property type="entry name" value="FAA_hydrolase"/>
    <property type="match status" value="1"/>
</dbReference>
<evidence type="ECO:0000256" key="13">
    <source>
        <dbReference type="PIRSR" id="PIRSR605959-3"/>
    </source>
</evidence>
<dbReference type="InterPro" id="IPR011234">
    <property type="entry name" value="Fumarylacetoacetase-like_C"/>
</dbReference>
<dbReference type="EC" id="3.7.1.2" evidence="4"/>
<dbReference type="InterPro" id="IPR036663">
    <property type="entry name" value="Fumarylacetoacetase_C_sf"/>
</dbReference>
<dbReference type="Gene3D" id="2.30.30.230">
    <property type="entry name" value="Fumarylacetoacetase, N-terminal domain"/>
    <property type="match status" value="1"/>
</dbReference>
<dbReference type="SUPFAM" id="SSF56529">
    <property type="entry name" value="FAH"/>
    <property type="match status" value="1"/>
</dbReference>
<keyword evidence="5 13" id="KW-0479">Metal-binding</keyword>
<feature type="domain" description="Fumarylacetoacetase N-terminal" evidence="15">
    <location>
        <begin position="30"/>
        <end position="127"/>
    </location>
</feature>
<evidence type="ECO:0000256" key="12">
    <source>
        <dbReference type="PIRSR" id="PIRSR605959-2"/>
    </source>
</evidence>
<dbReference type="SUPFAM" id="SSF63433">
    <property type="entry name" value="Fumarylacetoacetate hydrolase, FAH, N-terminal domain"/>
    <property type="match status" value="1"/>
</dbReference>
<dbReference type="Gene3D" id="3.90.850.10">
    <property type="entry name" value="Fumarylacetoacetase-like, C-terminal domain"/>
    <property type="match status" value="1"/>
</dbReference>
<dbReference type="GO" id="GO:0046872">
    <property type="term" value="F:metal ion binding"/>
    <property type="evidence" value="ECO:0007669"/>
    <property type="project" value="UniProtKB-KW"/>
</dbReference>
<feature type="active site" description="Proton acceptor" evidence="11">
    <location>
        <position position="142"/>
    </location>
</feature>
<dbReference type="InterPro" id="IPR015377">
    <property type="entry name" value="Fumarylacetoacetase_N"/>
</dbReference>
<dbReference type="InterPro" id="IPR005959">
    <property type="entry name" value="Fumarylacetoacetase"/>
</dbReference>
<feature type="binding site" evidence="13">
    <location>
        <position position="260"/>
    </location>
    <ligand>
        <name>Mg(2+)</name>
        <dbReference type="ChEBI" id="CHEBI:18420"/>
    </ligand>
</feature>
<feature type="binding site" evidence="13">
    <location>
        <position position="208"/>
    </location>
    <ligand>
        <name>Ca(2+)</name>
        <dbReference type="ChEBI" id="CHEBI:29108"/>
    </ligand>
</feature>
<dbReference type="Proteomes" id="UP000285523">
    <property type="component" value="Unassembled WGS sequence"/>
</dbReference>
<feature type="binding site" evidence="12">
    <location>
        <position position="367"/>
    </location>
    <ligand>
        <name>substrate</name>
    </ligand>
</feature>
<feature type="binding site" evidence="13">
    <location>
        <position position="264"/>
    </location>
    <ligand>
        <name>Mg(2+)</name>
        <dbReference type="ChEBI" id="CHEBI:18420"/>
    </ligand>
</feature>
<evidence type="ECO:0000256" key="5">
    <source>
        <dbReference type="ARBA" id="ARBA00022723"/>
    </source>
</evidence>
<feature type="binding site" evidence="13">
    <location>
        <position position="206"/>
    </location>
    <ligand>
        <name>Ca(2+)</name>
        <dbReference type="ChEBI" id="CHEBI:29108"/>
    </ligand>
</feature>
<reference evidence="16 17" key="1">
    <citation type="submission" date="2018-09" db="EMBL/GenBank/DDBJ databases">
        <title>Draft genome sequence of Rhodopseudomonas palustris 2.1.18.</title>
        <authorList>
            <person name="Robertson S.L."/>
            <person name="Meyer T.E."/>
            <person name="Kyndt J.A."/>
        </authorList>
    </citation>
    <scope>NUCLEOTIDE SEQUENCE [LARGE SCALE GENOMIC DNA]</scope>
    <source>
        <strain evidence="16 17">2.1.18</strain>
    </source>
</reference>
<keyword evidence="7 13" id="KW-0106">Calcium</keyword>
<evidence type="ECO:0000259" key="14">
    <source>
        <dbReference type="Pfam" id="PF01557"/>
    </source>
</evidence>
<organism evidence="16 17">
    <name type="scientific">Rhodopseudomonas palustris</name>
    <dbReference type="NCBI Taxonomy" id="1076"/>
    <lineage>
        <taxon>Bacteria</taxon>
        <taxon>Pseudomonadati</taxon>
        <taxon>Pseudomonadota</taxon>
        <taxon>Alphaproteobacteria</taxon>
        <taxon>Hyphomicrobiales</taxon>
        <taxon>Nitrobacteraceae</taxon>
        <taxon>Rhodopseudomonas</taxon>
    </lineage>
</organism>
<evidence type="ECO:0000313" key="16">
    <source>
        <dbReference type="EMBL" id="RJF69514.1"/>
    </source>
</evidence>
<evidence type="ECO:0000256" key="8">
    <source>
        <dbReference type="ARBA" id="ARBA00022842"/>
    </source>
</evidence>
<keyword evidence="6 16" id="KW-0378">Hydrolase</keyword>
<feature type="binding site" evidence="13">
    <location>
        <position position="135"/>
    </location>
    <ligand>
        <name>Ca(2+)</name>
        <dbReference type="ChEBI" id="CHEBI:29108"/>
    </ligand>
</feature>
<feature type="binding site" evidence="13">
    <location>
        <position position="240"/>
    </location>
    <ligand>
        <name>Ca(2+)</name>
        <dbReference type="ChEBI" id="CHEBI:29108"/>
    </ligand>
</feature>
<accession>A0A418V0Z9</accession>
<evidence type="ECO:0000256" key="6">
    <source>
        <dbReference type="ARBA" id="ARBA00022801"/>
    </source>
</evidence>
<dbReference type="GO" id="GO:0004334">
    <property type="term" value="F:fumarylacetoacetase activity"/>
    <property type="evidence" value="ECO:0007669"/>
    <property type="project" value="UniProtKB-EC"/>
</dbReference>